<evidence type="ECO:0000256" key="2">
    <source>
        <dbReference type="SAM" id="Phobius"/>
    </source>
</evidence>
<sequence length="546" mass="61557">MLARLVCVFAVVTVFGLFSLVAADTGDHNHGPSYTVTIEAGILGEAKELAAQRLRAGEWVYNFNPGEEASFFESEDAGNRRWQQWKTKLRVWQAYQQKQRLKNYPGGGEKKETSTKREDTEQRNLGVLPIVEHFSDRNVQRRYTERLKEQSLYNLSDAQGAADGRVLLENEIKAMWQHVKSAGSSETPNDQEFLGLVERHFSHTIVNTSAMTRSGTSSSFPFALLRVPLVLDAEVLPFMQREVAEVRRLWKRYRAGETMPAASVAEVQSHLRFLSSAVEDSKMVVTEVASLVEPLTEAAMRWVASTLATTREAIVGNDESTESKRSELRQLLKLQSRLRKVRLVLEKYRKAYQSAVLQGQLPNAEGTLFALQLIAKQRFGDDVSGLFDVVPLLSTTAPLTGLLEEEWRDHVLAPYGMCVLVTAAFIWICEEIKERLMSRLRGRRLGMAVGPNVSLSGCTRQTFMLVSLLEPIVPLLLPVLVVLVHLRGARMWMWGMTALMRPSQRAICLALVVLLMFLNYMVATLVGRVFQILSPSVHRRRLAKEK</sequence>
<dbReference type="VEuPathDB" id="TriTrypDB:LtaPh_3610200"/>
<evidence type="ECO:0000313" key="5">
    <source>
        <dbReference type="Proteomes" id="UP000419144"/>
    </source>
</evidence>
<gene>
    <name evidence="4" type="ORF">LtaPh_3610200</name>
</gene>
<name>A0A640KUX7_LEITA</name>
<evidence type="ECO:0000313" key="4">
    <source>
        <dbReference type="EMBL" id="GET93168.1"/>
    </source>
</evidence>
<evidence type="ECO:0000256" key="3">
    <source>
        <dbReference type="SAM" id="SignalP"/>
    </source>
</evidence>
<evidence type="ECO:0000256" key="1">
    <source>
        <dbReference type="SAM" id="MobiDB-lite"/>
    </source>
</evidence>
<comment type="caution">
    <text evidence="4">The sequence shown here is derived from an EMBL/GenBank/DDBJ whole genome shotgun (WGS) entry which is preliminary data.</text>
</comment>
<dbReference type="EMBL" id="BLBS01000057">
    <property type="protein sequence ID" value="GET93168.1"/>
    <property type="molecule type" value="Genomic_DNA"/>
</dbReference>
<keyword evidence="2" id="KW-0472">Membrane</keyword>
<keyword evidence="3" id="KW-0732">Signal</keyword>
<feature type="compositionally biased region" description="Basic and acidic residues" evidence="1">
    <location>
        <begin position="108"/>
        <end position="121"/>
    </location>
</feature>
<feature type="transmembrane region" description="Helical" evidence="2">
    <location>
        <begin position="507"/>
        <end position="530"/>
    </location>
</feature>
<proteinExistence type="predicted"/>
<feature type="signal peptide" evidence="3">
    <location>
        <begin position="1"/>
        <end position="23"/>
    </location>
</feature>
<keyword evidence="2" id="KW-0812">Transmembrane</keyword>
<dbReference type="Proteomes" id="UP000419144">
    <property type="component" value="Unassembled WGS sequence"/>
</dbReference>
<reference evidence="4" key="1">
    <citation type="submission" date="2019-11" db="EMBL/GenBank/DDBJ databases">
        <title>Leishmania tarentolae CDS.</title>
        <authorList>
            <person name="Goto Y."/>
            <person name="Yamagishi J."/>
        </authorList>
    </citation>
    <scope>NUCLEOTIDE SEQUENCE [LARGE SCALE GENOMIC DNA]</scope>
    <source>
        <strain evidence="4">Parrot Tar II</strain>
    </source>
</reference>
<keyword evidence="2" id="KW-1133">Transmembrane helix</keyword>
<dbReference type="OrthoDB" id="273175at2759"/>
<feature type="region of interest" description="Disordered" evidence="1">
    <location>
        <begin position="102"/>
        <end position="121"/>
    </location>
</feature>
<feature type="transmembrane region" description="Helical" evidence="2">
    <location>
        <begin position="463"/>
        <end position="486"/>
    </location>
</feature>
<organism evidence="4 5">
    <name type="scientific">Leishmania tarentolae</name>
    <name type="common">Sauroleishmania tarentolae</name>
    <dbReference type="NCBI Taxonomy" id="5689"/>
    <lineage>
        <taxon>Eukaryota</taxon>
        <taxon>Discoba</taxon>
        <taxon>Euglenozoa</taxon>
        <taxon>Kinetoplastea</taxon>
        <taxon>Metakinetoplastina</taxon>
        <taxon>Trypanosomatida</taxon>
        <taxon>Trypanosomatidae</taxon>
        <taxon>Leishmaniinae</taxon>
        <taxon>Leishmania</taxon>
        <taxon>lizard Leishmania</taxon>
    </lineage>
</organism>
<dbReference type="AlphaFoldDB" id="A0A640KUX7"/>
<protein>
    <submittedName>
        <fullName evidence="4">Uncharacterized protein</fullName>
    </submittedName>
</protein>
<feature type="chain" id="PRO_5024891500" evidence="3">
    <location>
        <begin position="24"/>
        <end position="546"/>
    </location>
</feature>
<keyword evidence="5" id="KW-1185">Reference proteome</keyword>
<accession>A0A640KUX7</accession>